<dbReference type="PANTHER" id="PTHR13026:SF0">
    <property type="entry name" value="RIBOSOMAL RNA PROCESSING 1B"/>
    <property type="match status" value="1"/>
</dbReference>
<dbReference type="GO" id="GO:0006364">
    <property type="term" value="P:rRNA processing"/>
    <property type="evidence" value="ECO:0007669"/>
    <property type="project" value="UniProtKB-KW"/>
</dbReference>
<protein>
    <submittedName>
        <fullName evidence="6">Nucleolar protein Nop52</fullName>
    </submittedName>
</protein>
<dbReference type="GO" id="GO:0005634">
    <property type="term" value="C:nucleus"/>
    <property type="evidence" value="ECO:0007669"/>
    <property type="project" value="UniProtKB-SubCell"/>
</dbReference>
<dbReference type="GO" id="GO:0030688">
    <property type="term" value="C:preribosome, small subunit precursor"/>
    <property type="evidence" value="ECO:0007669"/>
    <property type="project" value="InterPro"/>
</dbReference>
<evidence type="ECO:0000256" key="5">
    <source>
        <dbReference type="SAM" id="MobiDB-lite"/>
    </source>
</evidence>
<evidence type="ECO:0000313" key="6">
    <source>
        <dbReference type="EMBL" id="WZN65859.1"/>
    </source>
</evidence>
<dbReference type="Proteomes" id="UP001472866">
    <property type="component" value="Chromosome 13"/>
</dbReference>
<evidence type="ECO:0000256" key="1">
    <source>
        <dbReference type="ARBA" id="ARBA00004123"/>
    </source>
</evidence>
<dbReference type="InterPro" id="IPR010301">
    <property type="entry name" value="RRP1"/>
</dbReference>
<proteinExistence type="inferred from homology"/>
<keyword evidence="3" id="KW-0698">rRNA processing</keyword>
<dbReference type="AlphaFoldDB" id="A0AAX4PIT4"/>
<keyword evidence="4" id="KW-0539">Nucleus</keyword>
<evidence type="ECO:0000256" key="3">
    <source>
        <dbReference type="ARBA" id="ARBA00022552"/>
    </source>
</evidence>
<dbReference type="Pfam" id="PF05997">
    <property type="entry name" value="Nop52"/>
    <property type="match status" value="1"/>
</dbReference>
<gene>
    <name evidence="6" type="ORF">HKI87_13g74210</name>
</gene>
<name>A0AAX4PIT4_9CHLO</name>
<evidence type="ECO:0000313" key="7">
    <source>
        <dbReference type="Proteomes" id="UP001472866"/>
    </source>
</evidence>
<reference evidence="6 7" key="1">
    <citation type="submission" date="2024-03" db="EMBL/GenBank/DDBJ databases">
        <title>Complete genome sequence of the green alga Chloropicon roscoffensis RCC1871.</title>
        <authorList>
            <person name="Lemieux C."/>
            <person name="Pombert J.-F."/>
            <person name="Otis C."/>
            <person name="Turmel M."/>
        </authorList>
    </citation>
    <scope>NUCLEOTIDE SEQUENCE [LARGE SCALE GENOMIC DNA]</scope>
    <source>
        <strain evidence="6 7">RCC1871</strain>
    </source>
</reference>
<keyword evidence="7" id="KW-1185">Reference proteome</keyword>
<comment type="similarity">
    <text evidence="2">Belongs to the RRP1 family.</text>
</comment>
<comment type="subcellular location">
    <subcellularLocation>
        <location evidence="1">Nucleus</location>
    </subcellularLocation>
</comment>
<evidence type="ECO:0000256" key="4">
    <source>
        <dbReference type="ARBA" id="ARBA00023242"/>
    </source>
</evidence>
<organism evidence="6 7">
    <name type="scientific">Chloropicon roscoffensis</name>
    <dbReference type="NCBI Taxonomy" id="1461544"/>
    <lineage>
        <taxon>Eukaryota</taxon>
        <taxon>Viridiplantae</taxon>
        <taxon>Chlorophyta</taxon>
        <taxon>Chloropicophyceae</taxon>
        <taxon>Chloropicales</taxon>
        <taxon>Chloropicaceae</taxon>
        <taxon>Chloropicon</taxon>
    </lineage>
</organism>
<evidence type="ECO:0000256" key="2">
    <source>
        <dbReference type="ARBA" id="ARBA00006374"/>
    </source>
</evidence>
<dbReference type="PANTHER" id="PTHR13026">
    <property type="entry name" value="NNP-1 PROTEIN NOVEL NUCLEAR PROTEIN 1 NOP52"/>
    <property type="match status" value="1"/>
</dbReference>
<dbReference type="EMBL" id="CP151513">
    <property type="protein sequence ID" value="WZN65859.1"/>
    <property type="molecule type" value="Genomic_DNA"/>
</dbReference>
<accession>A0AAX4PIT4</accession>
<sequence>MGKTRKRGAGSEDPQQEYQDKLNRKGKQQKLRPGIEKDLSKLQGKLKNQEDISDARIGKFARALASTDWHTRERALSMFETFLRSSENVPSDGLRKMWKGLYYSFWHSDKVPVQQELAKRLSSLVSSLEVSPLVALAYWRAFLDTMVREWSFVDRHRLDKFMSLVRMFVHACLSRMSTHEWHPDVVVPMWDGMRETLLLANDVGKGTAITGLALHITSVFVDELEQVCSSGQGQDELPDVVPSDVLSFLVEPFMVVMCTSNSMALVKRVIEAVYAKLAKKCTACMRQIEQGEDAKVEDVSKGYPFVQIDALLMAKELFDVAADPGTNQHNREKIYDVIALVEQLAEYQRGWGLAEGSSAPSTPSADGSKPRKKKKGVVFKLQNNEVFRFHKRDAVTVQKSPSAHKPMKSCARWA</sequence>
<feature type="region of interest" description="Disordered" evidence="5">
    <location>
        <begin position="354"/>
        <end position="375"/>
    </location>
</feature>
<feature type="region of interest" description="Disordered" evidence="5">
    <location>
        <begin position="1"/>
        <end position="35"/>
    </location>
</feature>